<dbReference type="Proteomes" id="UP000218334">
    <property type="component" value="Unassembled WGS sequence"/>
</dbReference>
<evidence type="ECO:0000313" key="2">
    <source>
        <dbReference type="Proteomes" id="UP000218334"/>
    </source>
</evidence>
<name>A0A2H3B929_9AGAR</name>
<keyword evidence="2" id="KW-1185">Reference proteome</keyword>
<protein>
    <submittedName>
        <fullName evidence="1">Uncharacterized protein</fullName>
    </submittedName>
</protein>
<dbReference type="EMBL" id="KZ293465">
    <property type="protein sequence ID" value="PBK62548.1"/>
    <property type="molecule type" value="Genomic_DNA"/>
</dbReference>
<organism evidence="1 2">
    <name type="scientific">Armillaria solidipes</name>
    <dbReference type="NCBI Taxonomy" id="1076256"/>
    <lineage>
        <taxon>Eukaryota</taxon>
        <taxon>Fungi</taxon>
        <taxon>Dikarya</taxon>
        <taxon>Basidiomycota</taxon>
        <taxon>Agaricomycotina</taxon>
        <taxon>Agaricomycetes</taxon>
        <taxon>Agaricomycetidae</taxon>
        <taxon>Agaricales</taxon>
        <taxon>Marasmiineae</taxon>
        <taxon>Physalacriaceae</taxon>
        <taxon>Armillaria</taxon>
    </lineage>
</organism>
<dbReference type="AlphaFoldDB" id="A0A2H3B929"/>
<accession>A0A2H3B929</accession>
<sequence length="143" mass="15881">MDIDVILSMFERRDPLDRPHLARLSKAFRCILMSHGSFPACNSAMRNICGSPCLCMAYLSLLGPIWLLSRSANSTMRHQQIRRNFFSGCAYAPHVSHYICSPLLILNALLDVSELMRGAASSNPHSNIALKSVLQFSSRCAVP</sequence>
<proteinExistence type="predicted"/>
<reference evidence="2" key="1">
    <citation type="journal article" date="2017" name="Nat. Ecol. Evol.">
        <title>Genome expansion and lineage-specific genetic innovations in the forest pathogenic fungi Armillaria.</title>
        <authorList>
            <person name="Sipos G."/>
            <person name="Prasanna A.N."/>
            <person name="Walter M.C."/>
            <person name="O'Connor E."/>
            <person name="Balint B."/>
            <person name="Krizsan K."/>
            <person name="Kiss B."/>
            <person name="Hess J."/>
            <person name="Varga T."/>
            <person name="Slot J."/>
            <person name="Riley R."/>
            <person name="Boka B."/>
            <person name="Rigling D."/>
            <person name="Barry K."/>
            <person name="Lee J."/>
            <person name="Mihaltcheva S."/>
            <person name="LaButti K."/>
            <person name="Lipzen A."/>
            <person name="Waldron R."/>
            <person name="Moloney N.M."/>
            <person name="Sperisen C."/>
            <person name="Kredics L."/>
            <person name="Vagvoelgyi C."/>
            <person name="Patrignani A."/>
            <person name="Fitzpatrick D."/>
            <person name="Nagy I."/>
            <person name="Doyle S."/>
            <person name="Anderson J.B."/>
            <person name="Grigoriev I.V."/>
            <person name="Gueldener U."/>
            <person name="Muensterkoetter M."/>
            <person name="Nagy L.G."/>
        </authorList>
    </citation>
    <scope>NUCLEOTIDE SEQUENCE [LARGE SCALE GENOMIC DNA]</scope>
    <source>
        <strain evidence="2">28-4</strain>
    </source>
</reference>
<gene>
    <name evidence="1" type="ORF">ARMSODRAFT_603220</name>
</gene>
<evidence type="ECO:0000313" key="1">
    <source>
        <dbReference type="EMBL" id="PBK62548.1"/>
    </source>
</evidence>